<keyword evidence="4" id="KW-1185">Reference proteome</keyword>
<proteinExistence type="predicted"/>
<feature type="chain" id="PRO_5017273250" evidence="1">
    <location>
        <begin position="26"/>
        <end position="178"/>
    </location>
</feature>
<feature type="signal peptide" evidence="1">
    <location>
        <begin position="1"/>
        <end position="25"/>
    </location>
</feature>
<evidence type="ECO:0000313" key="4">
    <source>
        <dbReference type="Proteomes" id="UP000269001"/>
    </source>
</evidence>
<dbReference type="GO" id="GO:0007155">
    <property type="term" value="P:cell adhesion"/>
    <property type="evidence" value="ECO:0007669"/>
    <property type="project" value="InterPro"/>
</dbReference>
<dbReference type="Pfam" id="PF00419">
    <property type="entry name" value="Fimbrial"/>
    <property type="match status" value="1"/>
</dbReference>
<dbReference type="RefSeq" id="WP_120369913.1">
    <property type="nucleotide sequence ID" value="NZ_BKYM01000001.1"/>
</dbReference>
<organism evidence="3 4">
    <name type="scientific">Acinetobacter guerrae</name>
    <dbReference type="NCBI Taxonomy" id="1843371"/>
    <lineage>
        <taxon>Bacteria</taxon>
        <taxon>Pseudomonadati</taxon>
        <taxon>Pseudomonadota</taxon>
        <taxon>Gammaproteobacteria</taxon>
        <taxon>Moraxellales</taxon>
        <taxon>Moraxellaceae</taxon>
        <taxon>Acinetobacter</taxon>
    </lineage>
</organism>
<dbReference type="InterPro" id="IPR000259">
    <property type="entry name" value="Adhesion_dom_fimbrial"/>
</dbReference>
<gene>
    <name evidence="3" type="ORF">D7V21_07600</name>
</gene>
<dbReference type="Gene3D" id="2.60.40.1090">
    <property type="entry name" value="Fimbrial-type adhesion domain"/>
    <property type="match status" value="1"/>
</dbReference>
<dbReference type="EMBL" id="RAXU01000007">
    <property type="protein sequence ID" value="RKG34255.1"/>
    <property type="molecule type" value="Genomic_DNA"/>
</dbReference>
<dbReference type="AlphaFoldDB" id="A0A3A8EI37"/>
<accession>A0A3A8EI37</accession>
<feature type="domain" description="Fimbrial-type adhesion" evidence="2">
    <location>
        <begin position="33"/>
        <end position="177"/>
    </location>
</feature>
<evidence type="ECO:0000256" key="1">
    <source>
        <dbReference type="SAM" id="SignalP"/>
    </source>
</evidence>
<keyword evidence="1" id="KW-0732">Signal</keyword>
<dbReference type="Proteomes" id="UP000269001">
    <property type="component" value="Unassembled WGS sequence"/>
</dbReference>
<evidence type="ECO:0000313" key="3">
    <source>
        <dbReference type="EMBL" id="RKG34255.1"/>
    </source>
</evidence>
<evidence type="ECO:0000259" key="2">
    <source>
        <dbReference type="Pfam" id="PF00419"/>
    </source>
</evidence>
<dbReference type="GO" id="GO:0009289">
    <property type="term" value="C:pilus"/>
    <property type="evidence" value="ECO:0007669"/>
    <property type="project" value="InterPro"/>
</dbReference>
<dbReference type="InterPro" id="IPR036937">
    <property type="entry name" value="Adhesion_dom_fimbrial_sf"/>
</dbReference>
<reference evidence="3 4" key="1">
    <citation type="submission" date="2018-09" db="EMBL/GenBank/DDBJ databases">
        <title>The draft genome of Acinetobacter spp. strains.</title>
        <authorList>
            <person name="Qin J."/>
            <person name="Feng Y."/>
            <person name="Zong Z."/>
        </authorList>
    </citation>
    <scope>NUCLEOTIDE SEQUENCE [LARGE SCALE GENOMIC DNA]</scope>
    <source>
        <strain evidence="3 4">WCHAc060096</strain>
    </source>
</reference>
<protein>
    <submittedName>
        <fullName evidence="3">Type 1 fimbrial protein</fullName>
    </submittedName>
</protein>
<comment type="caution">
    <text evidence="3">The sequence shown here is derived from an EMBL/GenBank/DDBJ whole genome shotgun (WGS) entry which is preliminary data.</text>
</comment>
<sequence length="178" mass="18995">MNKVNQILKYISPVLLFIPACTTHADVLVNVTAQMISPACVLYSADQTSPLKLDFGNVQLKSVGEADSSKNFSLIIEGCDFAKDLSIVLSPKSSGVLLYNGRNILATTIDGLGIDLSVMNNNTTQALEVSKKQKITPTAIDGSKYGIQLKADLVNSVPLDQLKAGPFSSSVTITVTYL</sequence>
<name>A0A3A8EI37_9GAMM</name>
<dbReference type="InterPro" id="IPR008966">
    <property type="entry name" value="Adhesion_dom_sf"/>
</dbReference>
<dbReference type="SUPFAM" id="SSF49401">
    <property type="entry name" value="Bacterial adhesins"/>
    <property type="match status" value="1"/>
</dbReference>